<dbReference type="InterPro" id="IPR000653">
    <property type="entry name" value="DegT/StrS_aminotransferase"/>
</dbReference>
<dbReference type="STRING" id="1141098.A0A1Y2EAI2"/>
<dbReference type="OrthoDB" id="416253at2759"/>
<dbReference type="Proteomes" id="UP000193689">
    <property type="component" value="Unassembled WGS sequence"/>
</dbReference>
<dbReference type="PANTHER" id="PTHR30244:SF34">
    <property type="entry name" value="DTDP-4-AMINO-4,6-DIDEOXYGALACTOSE TRANSAMINASE"/>
    <property type="match status" value="1"/>
</dbReference>
<protein>
    <submittedName>
        <fullName evidence="1">Uncharacterized protein</fullName>
    </submittedName>
</protein>
<sequence length="88" mass="9943">MANDARYKACARMQLGHYRNPPHFQALDLRRGDEVLCPVYTFFATTSPMLQYGAVPILCDALEDGNFDPAKISRRAMSRTKVVIVTHL</sequence>
<dbReference type="GeneID" id="63775810"/>
<comment type="caution">
    <text evidence="1">The sequence shown here is derived from an EMBL/GenBank/DDBJ whole genome shotgun (WGS) entry which is preliminary data.</text>
</comment>
<dbReference type="SUPFAM" id="SSF53383">
    <property type="entry name" value="PLP-dependent transferases"/>
    <property type="match status" value="1"/>
</dbReference>
<evidence type="ECO:0000313" key="1">
    <source>
        <dbReference type="EMBL" id="ORY68552.1"/>
    </source>
</evidence>
<dbReference type="InParanoid" id="A0A1Y2EAI2"/>
<dbReference type="AlphaFoldDB" id="A0A1Y2EAI2"/>
<proteinExistence type="predicted"/>
<dbReference type="EMBL" id="MCFJ01000003">
    <property type="protein sequence ID" value="ORY68552.1"/>
    <property type="molecule type" value="Genomic_DNA"/>
</dbReference>
<dbReference type="GO" id="GO:0000271">
    <property type="term" value="P:polysaccharide biosynthetic process"/>
    <property type="evidence" value="ECO:0007669"/>
    <property type="project" value="TreeGrafter"/>
</dbReference>
<gene>
    <name evidence="1" type="ORF">BCR38DRAFT_423609</name>
</gene>
<accession>A0A1Y2EAI2</accession>
<dbReference type="PANTHER" id="PTHR30244">
    <property type="entry name" value="TRANSAMINASE"/>
    <property type="match status" value="1"/>
</dbReference>
<dbReference type="InterPro" id="IPR015421">
    <property type="entry name" value="PyrdxlP-dep_Trfase_major"/>
</dbReference>
<dbReference type="GO" id="GO:0008483">
    <property type="term" value="F:transaminase activity"/>
    <property type="evidence" value="ECO:0007669"/>
    <property type="project" value="TreeGrafter"/>
</dbReference>
<dbReference type="InterPro" id="IPR015424">
    <property type="entry name" value="PyrdxlP-dep_Trfase"/>
</dbReference>
<dbReference type="RefSeq" id="XP_040718839.1">
    <property type="nucleotide sequence ID" value="XM_040859598.1"/>
</dbReference>
<name>A0A1Y2EAI2_9PEZI</name>
<organism evidence="1 2">
    <name type="scientific">Pseudomassariella vexata</name>
    <dbReference type="NCBI Taxonomy" id="1141098"/>
    <lineage>
        <taxon>Eukaryota</taxon>
        <taxon>Fungi</taxon>
        <taxon>Dikarya</taxon>
        <taxon>Ascomycota</taxon>
        <taxon>Pezizomycotina</taxon>
        <taxon>Sordariomycetes</taxon>
        <taxon>Xylariomycetidae</taxon>
        <taxon>Amphisphaeriales</taxon>
        <taxon>Pseudomassariaceae</taxon>
        <taxon>Pseudomassariella</taxon>
    </lineage>
</organism>
<reference evidence="1 2" key="1">
    <citation type="submission" date="2016-07" db="EMBL/GenBank/DDBJ databases">
        <title>Pervasive Adenine N6-methylation of Active Genes in Fungi.</title>
        <authorList>
            <consortium name="DOE Joint Genome Institute"/>
            <person name="Mondo S.J."/>
            <person name="Dannebaum R.O."/>
            <person name="Kuo R.C."/>
            <person name="Labutti K."/>
            <person name="Haridas S."/>
            <person name="Kuo A."/>
            <person name="Salamov A."/>
            <person name="Ahrendt S.R."/>
            <person name="Lipzen A."/>
            <person name="Sullivan W."/>
            <person name="Andreopoulos W.B."/>
            <person name="Clum A."/>
            <person name="Lindquist E."/>
            <person name="Daum C."/>
            <person name="Ramamoorthy G.K."/>
            <person name="Gryganskyi A."/>
            <person name="Culley D."/>
            <person name="Magnuson J.K."/>
            <person name="James T.Y."/>
            <person name="O'Malley M.A."/>
            <person name="Stajich J.E."/>
            <person name="Spatafora J.W."/>
            <person name="Visel A."/>
            <person name="Grigoriev I.V."/>
        </authorList>
    </citation>
    <scope>NUCLEOTIDE SEQUENCE [LARGE SCALE GENOMIC DNA]</scope>
    <source>
        <strain evidence="1 2">CBS 129021</strain>
    </source>
</reference>
<dbReference type="Pfam" id="PF01041">
    <property type="entry name" value="DegT_DnrJ_EryC1"/>
    <property type="match status" value="1"/>
</dbReference>
<evidence type="ECO:0000313" key="2">
    <source>
        <dbReference type="Proteomes" id="UP000193689"/>
    </source>
</evidence>
<keyword evidence="2" id="KW-1185">Reference proteome</keyword>
<dbReference type="Gene3D" id="3.40.640.10">
    <property type="entry name" value="Type I PLP-dependent aspartate aminotransferase-like (Major domain)"/>
    <property type="match status" value="1"/>
</dbReference>
<dbReference type="GO" id="GO:0030170">
    <property type="term" value="F:pyridoxal phosphate binding"/>
    <property type="evidence" value="ECO:0007669"/>
    <property type="project" value="TreeGrafter"/>
</dbReference>